<dbReference type="HOGENOM" id="CLU_552861_0_0_6"/>
<proteinExistence type="predicted"/>
<dbReference type="AntiFam" id="ANF00157">
    <property type="entry name" value="Shadow ORF (opposite ileS)"/>
</dbReference>
<sequence length="493" mass="51954">MQFAGVFVLHKAQRHAPVALAGDAPVRAGGDHVGQAAAAPFGGEADVLQAIQRGLAQAILVHADKPLCGGTVDGRAVVSPAVRVAVADGGVVDEAVFFFEEFDDFGVGLEDVFAGEIGGIVGEAAIGQDRVHIHADTVVAADFKVFDTVRGGTVDAAGARIEGDVLTVDEQTVALDKGVGQDEAIQRFTAGGSDRLPRGFHAPALAYAVDEILGDDEVAAAVVDKGVFEFGVQGDGKVRGQGPRCGGPNDDIHGVRRGGEIHAASEVGGVAHGKAHVDGFRGFVFVFDFRFGQRGAAVQTPVDRFETAHHMAVSHNLAQGADDARFRLRLHGEIGVRPVAKDAEADEIGLLQLDLTCGITAAGGAKFRSAHLRTRLADFLLNLLLNRQAVAVPARDVRAIETEHLARFGDDVFQDFIEGMADVNRAVGVGRAVVQDEFRAARERCALFAVNIVVLPESEDFRLALRQIAAHREIGGGQIQSVFIVSHVVVPVE</sequence>
<dbReference type="EMBL" id="AGCM01000015">
    <property type="protein sequence ID" value="EHM55942.1"/>
    <property type="molecule type" value="Genomic_DNA"/>
</dbReference>
<reference evidence="1 2" key="1">
    <citation type="submission" date="2011-08" db="EMBL/GenBank/DDBJ databases">
        <authorList>
            <person name="Weinstock G."/>
            <person name="Sodergren E."/>
            <person name="Clifton S."/>
            <person name="Fulton L."/>
            <person name="Fulton B."/>
            <person name="Courtney L."/>
            <person name="Fronick C."/>
            <person name="Harrison M."/>
            <person name="Strong C."/>
            <person name="Farmer C."/>
            <person name="Delahaunty K."/>
            <person name="Markovic C."/>
            <person name="Hall O."/>
            <person name="Minx P."/>
            <person name="Tomlinson C."/>
            <person name="Mitreva M."/>
            <person name="Hou S."/>
            <person name="Chen J."/>
            <person name="Wollam A."/>
            <person name="Pepin K.H."/>
            <person name="Johnson M."/>
            <person name="Bhonagiri V."/>
            <person name="Zhang X."/>
            <person name="Suruliraj S."/>
            <person name="Warren W."/>
            <person name="Chinwalla A."/>
            <person name="Mardis E.R."/>
            <person name="Wilson R.K."/>
        </authorList>
    </citation>
    <scope>NUCLEOTIDE SEQUENCE [LARGE SCALE GENOMIC DNA]</scope>
    <source>
        <strain evidence="1 2">F0432</strain>
    </source>
</reference>
<protein>
    <submittedName>
        <fullName evidence="1">Uncharacterized protein</fullName>
    </submittedName>
</protein>
<evidence type="ECO:0000313" key="1">
    <source>
        <dbReference type="EMBL" id="EHM55942.1"/>
    </source>
</evidence>
<comment type="caution">
    <text evidence="1">The sequence shown here is derived from an EMBL/GenBank/DDBJ whole genome shotgun (WGS) entry which is preliminary data.</text>
</comment>
<dbReference type="AlphaFoldDB" id="G9ZBW6"/>
<name>G9ZBW6_9GAMM</name>
<dbReference type="Proteomes" id="UP000004750">
    <property type="component" value="Unassembled WGS sequence"/>
</dbReference>
<organism evidence="1 2">
    <name type="scientific">Cardiobacterium valvarum F0432</name>
    <dbReference type="NCBI Taxonomy" id="797473"/>
    <lineage>
        <taxon>Bacteria</taxon>
        <taxon>Pseudomonadati</taxon>
        <taxon>Pseudomonadota</taxon>
        <taxon>Gammaproteobacteria</taxon>
        <taxon>Cardiobacteriales</taxon>
        <taxon>Cardiobacteriaceae</taxon>
        <taxon>Cardiobacterium</taxon>
    </lineage>
</organism>
<accession>G9ZBW6</accession>
<gene>
    <name evidence="1" type="ORF">HMPREF9080_00243</name>
</gene>
<evidence type="ECO:0000313" key="2">
    <source>
        <dbReference type="Proteomes" id="UP000004750"/>
    </source>
</evidence>